<dbReference type="RefSeq" id="WP_008733018.1">
    <property type="nucleotide sequence ID" value="NZ_CP004387.1"/>
</dbReference>
<reference evidence="1 2" key="1">
    <citation type="journal article" date="2012" name="J. Bacteriol.">
        <title>Genome sequence of an alkane-degrading bacterium, Alcanivorax pacificus type strain W11-5, isolated from deep sea sediment.</title>
        <authorList>
            <person name="Lai Q."/>
            <person name="Shao Z."/>
        </authorList>
    </citation>
    <scope>NUCLEOTIDE SEQUENCE [LARGE SCALE GENOMIC DNA]</scope>
    <source>
        <strain evidence="1 2">W11-5</strain>
    </source>
</reference>
<gene>
    <name evidence="1" type="ORF">S7S_16910</name>
</gene>
<dbReference type="STRING" id="391936.S7S_16910"/>
<organism evidence="1 2">
    <name type="scientific">Isoalcanivorax pacificus W11-5</name>
    <dbReference type="NCBI Taxonomy" id="391936"/>
    <lineage>
        <taxon>Bacteria</taxon>
        <taxon>Pseudomonadati</taxon>
        <taxon>Pseudomonadota</taxon>
        <taxon>Gammaproteobacteria</taxon>
        <taxon>Oceanospirillales</taxon>
        <taxon>Alcanivoracaceae</taxon>
        <taxon>Isoalcanivorax</taxon>
    </lineage>
</organism>
<dbReference type="PANTHER" id="PTHR30087">
    <property type="entry name" value="INNER MEMBRANE PROTEIN"/>
    <property type="match status" value="1"/>
</dbReference>
<dbReference type="OrthoDB" id="495783at2"/>
<proteinExistence type="predicted"/>
<accession>A0A0B4XN29</accession>
<dbReference type="KEGG" id="apac:S7S_16910"/>
<dbReference type="InterPro" id="IPR007553">
    <property type="entry name" value="2-thiour_desulf"/>
</dbReference>
<sequence length="228" mass="25105">MDYSEFSFAPPSRLDAWLNSLRLGHADDKPRIAVSACLTGQPVRYDGGNRYDGTVARVLRRWLLLQEYCPEMAIGLGVPRPPIQLVRTADGLRVRGVADSQQDVTHALRGFADTLPASLSGAVLKARSPSCGVDNTPVWAEQGEPLGTASGAFAARLSERAPLLPMISEPALARAEQVELFVLQVYCYRQYQRWGAGEWLVTVRDAVAEWKVEAVRAPLLAYLERVLD</sequence>
<dbReference type="Proteomes" id="UP000006764">
    <property type="component" value="Chromosome"/>
</dbReference>
<dbReference type="EMBL" id="CP004387">
    <property type="protein sequence ID" value="AJD49794.1"/>
    <property type="molecule type" value="Genomic_DNA"/>
</dbReference>
<evidence type="ECO:0000313" key="2">
    <source>
        <dbReference type="Proteomes" id="UP000006764"/>
    </source>
</evidence>
<name>A0A0B4XN29_9GAMM</name>
<evidence type="ECO:0000313" key="1">
    <source>
        <dbReference type="EMBL" id="AJD49794.1"/>
    </source>
</evidence>
<dbReference type="AlphaFoldDB" id="A0A0B4XN29"/>
<evidence type="ECO:0008006" key="3">
    <source>
        <dbReference type="Google" id="ProtNLM"/>
    </source>
</evidence>
<dbReference type="HOGENOM" id="CLU_076318_2_0_6"/>
<dbReference type="PANTHER" id="PTHR30087:SF0">
    <property type="entry name" value="INNER MEMBRANE PROTEIN"/>
    <property type="match status" value="1"/>
</dbReference>
<dbReference type="Pfam" id="PF04463">
    <property type="entry name" value="2-thiour_desulf"/>
    <property type="match status" value="1"/>
</dbReference>
<keyword evidence="2" id="KW-1185">Reference proteome</keyword>
<protein>
    <recommendedName>
        <fullName evidence="3">DUF523 domain-containing protein</fullName>
    </recommendedName>
</protein>